<keyword evidence="8" id="KW-0904">Protein phosphatase</keyword>
<dbReference type="Pfam" id="PF00149">
    <property type="entry name" value="Metallophos"/>
    <property type="match status" value="1"/>
</dbReference>
<dbReference type="InterPro" id="IPR031675">
    <property type="entry name" value="STPPase_N"/>
</dbReference>
<reference evidence="17" key="1">
    <citation type="journal article" date="2017" name="Nat. Microbiol.">
        <title>Global analysis of biosynthetic gene clusters reveals vast potential of secondary metabolite production in Penicillium species.</title>
        <authorList>
            <person name="Nielsen J.C."/>
            <person name="Grijseels S."/>
            <person name="Prigent S."/>
            <person name="Ji B."/>
            <person name="Dainat J."/>
            <person name="Nielsen K.F."/>
            <person name="Frisvad J.C."/>
            <person name="Workman M."/>
            <person name="Nielsen J."/>
        </authorList>
    </citation>
    <scope>NUCLEOTIDE SEQUENCE [LARGE SCALE GENOMIC DNA]</scope>
    <source>
        <strain evidence="17">IBT 29525</strain>
    </source>
</reference>
<accession>A0A1V6RBX3</accession>
<dbReference type="SMART" id="SM00156">
    <property type="entry name" value="PP2Ac"/>
    <property type="match status" value="1"/>
</dbReference>
<evidence type="ECO:0000256" key="11">
    <source>
        <dbReference type="ARBA" id="ARBA00023242"/>
    </source>
</evidence>
<feature type="region of interest" description="Disordered" evidence="14">
    <location>
        <begin position="559"/>
        <end position="582"/>
    </location>
</feature>
<feature type="compositionally biased region" description="Polar residues" evidence="14">
    <location>
        <begin position="28"/>
        <end position="52"/>
    </location>
</feature>
<comment type="catalytic activity">
    <reaction evidence="12">
        <text>O-phospho-L-seryl-[protein] + H2O = L-seryl-[protein] + phosphate</text>
        <dbReference type="Rhea" id="RHEA:20629"/>
        <dbReference type="Rhea" id="RHEA-COMP:9863"/>
        <dbReference type="Rhea" id="RHEA-COMP:11604"/>
        <dbReference type="ChEBI" id="CHEBI:15377"/>
        <dbReference type="ChEBI" id="CHEBI:29999"/>
        <dbReference type="ChEBI" id="CHEBI:43474"/>
        <dbReference type="ChEBI" id="CHEBI:83421"/>
        <dbReference type="EC" id="3.1.3.16"/>
    </reaction>
</comment>
<feature type="region of interest" description="Disordered" evidence="14">
    <location>
        <begin position="499"/>
        <end position="547"/>
    </location>
</feature>
<dbReference type="STRING" id="60172.A0A1V6RBX3"/>
<evidence type="ECO:0000256" key="5">
    <source>
        <dbReference type="ARBA" id="ARBA00022490"/>
    </source>
</evidence>
<evidence type="ECO:0000256" key="14">
    <source>
        <dbReference type="SAM" id="MobiDB-lite"/>
    </source>
</evidence>
<gene>
    <name evidence="16" type="ORF">PENSOL_c008G01859</name>
</gene>
<dbReference type="GO" id="GO:0004722">
    <property type="term" value="F:protein serine/threonine phosphatase activity"/>
    <property type="evidence" value="ECO:0007669"/>
    <property type="project" value="UniProtKB-EC"/>
</dbReference>
<keyword evidence="9" id="KW-0560">Oxidoreductase</keyword>
<dbReference type="InterPro" id="IPR050341">
    <property type="entry name" value="PP1_catalytic_subunit"/>
</dbReference>
<dbReference type="GO" id="GO:0046872">
    <property type="term" value="F:metal ion binding"/>
    <property type="evidence" value="ECO:0007669"/>
    <property type="project" value="UniProtKB-KW"/>
</dbReference>
<dbReference type="Gene3D" id="3.40.109.10">
    <property type="entry name" value="NADH Oxidase"/>
    <property type="match status" value="1"/>
</dbReference>
<comment type="similarity">
    <text evidence="3">Belongs to the nitroreductase family.</text>
</comment>
<dbReference type="EMBL" id="MDYO01000008">
    <property type="protein sequence ID" value="OQD98682.1"/>
    <property type="molecule type" value="Genomic_DNA"/>
</dbReference>
<evidence type="ECO:0000256" key="10">
    <source>
        <dbReference type="ARBA" id="ARBA00023211"/>
    </source>
</evidence>
<dbReference type="GO" id="GO:0016491">
    <property type="term" value="F:oxidoreductase activity"/>
    <property type="evidence" value="ECO:0007669"/>
    <property type="project" value="UniProtKB-KW"/>
</dbReference>
<evidence type="ECO:0000256" key="6">
    <source>
        <dbReference type="ARBA" id="ARBA00022723"/>
    </source>
</evidence>
<evidence type="ECO:0000313" key="16">
    <source>
        <dbReference type="EMBL" id="OQD98682.1"/>
    </source>
</evidence>
<dbReference type="InterPro" id="IPR004843">
    <property type="entry name" value="Calcineurin-like_PHP"/>
</dbReference>
<dbReference type="SUPFAM" id="SSF56300">
    <property type="entry name" value="Metallo-dependent phosphatases"/>
    <property type="match status" value="1"/>
</dbReference>
<evidence type="ECO:0000256" key="3">
    <source>
        <dbReference type="ARBA" id="ARBA00007118"/>
    </source>
</evidence>
<feature type="region of interest" description="Disordered" evidence="14">
    <location>
        <begin position="437"/>
        <end position="461"/>
    </location>
</feature>
<dbReference type="Pfam" id="PF16891">
    <property type="entry name" value="STPPase_N"/>
    <property type="match status" value="1"/>
</dbReference>
<name>A0A1V6RBX3_9EURO</name>
<dbReference type="InterPro" id="IPR000415">
    <property type="entry name" value="Nitroreductase-like"/>
</dbReference>
<evidence type="ECO:0000256" key="12">
    <source>
        <dbReference type="ARBA" id="ARBA00047761"/>
    </source>
</evidence>
<dbReference type="CDD" id="cd02140">
    <property type="entry name" value="Frm2-like"/>
    <property type="match status" value="1"/>
</dbReference>
<dbReference type="InterPro" id="IPR029052">
    <property type="entry name" value="Metallo-depent_PP-like"/>
</dbReference>
<evidence type="ECO:0000256" key="2">
    <source>
        <dbReference type="ARBA" id="ARBA00004496"/>
    </source>
</evidence>
<dbReference type="PANTHER" id="PTHR11668">
    <property type="entry name" value="SERINE/THREONINE PROTEIN PHOSPHATASE"/>
    <property type="match status" value="1"/>
</dbReference>
<dbReference type="InterPro" id="IPR006186">
    <property type="entry name" value="Ser/Thr-sp_prot-phosphatase"/>
</dbReference>
<keyword evidence="17" id="KW-1185">Reference proteome</keyword>
<dbReference type="Proteomes" id="UP000191612">
    <property type="component" value="Unassembled WGS sequence"/>
</dbReference>
<dbReference type="Gene3D" id="3.60.21.10">
    <property type="match status" value="1"/>
</dbReference>
<comment type="caution">
    <text evidence="16">The sequence shown here is derived from an EMBL/GenBank/DDBJ whole genome shotgun (WGS) entry which is preliminary data.</text>
</comment>
<dbReference type="FunFam" id="3.40.109.10:FF:000001">
    <property type="entry name" value="Nitroreductase family"/>
    <property type="match status" value="1"/>
</dbReference>
<organism evidence="16 17">
    <name type="scientific">Penicillium solitum</name>
    <dbReference type="NCBI Taxonomy" id="60172"/>
    <lineage>
        <taxon>Eukaryota</taxon>
        <taxon>Fungi</taxon>
        <taxon>Dikarya</taxon>
        <taxon>Ascomycota</taxon>
        <taxon>Pezizomycotina</taxon>
        <taxon>Eurotiomycetes</taxon>
        <taxon>Eurotiomycetidae</taxon>
        <taxon>Eurotiales</taxon>
        <taxon>Aspergillaceae</taxon>
        <taxon>Penicillium</taxon>
    </lineage>
</organism>
<evidence type="ECO:0000256" key="7">
    <source>
        <dbReference type="ARBA" id="ARBA00022801"/>
    </source>
</evidence>
<dbReference type="GO" id="GO:0005737">
    <property type="term" value="C:cytoplasm"/>
    <property type="evidence" value="ECO:0007669"/>
    <property type="project" value="UniProtKB-SubCell"/>
</dbReference>
<dbReference type="PRINTS" id="PR00114">
    <property type="entry name" value="STPHPHTASE"/>
</dbReference>
<dbReference type="GO" id="GO:0005634">
    <property type="term" value="C:nucleus"/>
    <property type="evidence" value="ECO:0007669"/>
    <property type="project" value="UniProtKB-SubCell"/>
</dbReference>
<evidence type="ECO:0000256" key="8">
    <source>
        <dbReference type="ARBA" id="ARBA00022912"/>
    </source>
</evidence>
<feature type="compositionally biased region" description="Pro residues" evidence="14">
    <location>
        <begin position="532"/>
        <end position="544"/>
    </location>
</feature>
<keyword evidence="10" id="KW-0464">Manganese</keyword>
<dbReference type="PANTHER" id="PTHR11668:SF484">
    <property type="entry name" value="SERINE_THREONINE-PROTEIN PHOSPHATASE PP-Z1-RELATED"/>
    <property type="match status" value="1"/>
</dbReference>
<evidence type="ECO:0000256" key="1">
    <source>
        <dbReference type="ARBA" id="ARBA00004123"/>
    </source>
</evidence>
<evidence type="ECO:0000256" key="4">
    <source>
        <dbReference type="ARBA" id="ARBA00013081"/>
    </source>
</evidence>
<proteinExistence type="inferred from homology"/>
<comment type="subcellular location">
    <subcellularLocation>
        <location evidence="2">Cytoplasm</location>
    </subcellularLocation>
    <subcellularLocation>
        <location evidence="1">Nucleus</location>
    </subcellularLocation>
</comment>
<evidence type="ECO:0000259" key="15">
    <source>
        <dbReference type="SMART" id="SM00156"/>
    </source>
</evidence>
<evidence type="ECO:0000256" key="9">
    <source>
        <dbReference type="ARBA" id="ARBA00023002"/>
    </source>
</evidence>
<dbReference type="InterPro" id="IPR029479">
    <property type="entry name" value="Nitroreductase"/>
</dbReference>
<evidence type="ECO:0000313" key="17">
    <source>
        <dbReference type="Proteomes" id="UP000191612"/>
    </source>
</evidence>
<feature type="compositionally biased region" description="Acidic residues" evidence="14">
    <location>
        <begin position="446"/>
        <end position="457"/>
    </location>
</feature>
<dbReference type="InterPro" id="IPR033877">
    <property type="entry name" value="Frm2/Hbn1"/>
</dbReference>
<keyword evidence="7" id="KW-0378">Hydrolase</keyword>
<evidence type="ECO:0000256" key="13">
    <source>
        <dbReference type="ARBA" id="ARBA00048336"/>
    </source>
</evidence>
<dbReference type="FunFam" id="3.60.21.10:FF:000026">
    <property type="entry name" value="Serine/threonine-protein phosphatase"/>
    <property type="match status" value="1"/>
</dbReference>
<dbReference type="AlphaFoldDB" id="A0A1V6RBX3"/>
<dbReference type="Pfam" id="PF00881">
    <property type="entry name" value="Nitroreductase"/>
    <property type="match status" value="1"/>
</dbReference>
<feature type="compositionally biased region" description="Polar residues" evidence="14">
    <location>
        <begin position="559"/>
        <end position="571"/>
    </location>
</feature>
<dbReference type="EC" id="3.1.3.16" evidence="4"/>
<protein>
    <recommendedName>
        <fullName evidence="4">protein-serine/threonine phosphatase</fullName>
        <ecNumber evidence="4">3.1.3.16</ecNumber>
    </recommendedName>
</protein>
<comment type="catalytic activity">
    <reaction evidence="13">
        <text>O-phospho-L-threonyl-[protein] + H2O = L-threonyl-[protein] + phosphate</text>
        <dbReference type="Rhea" id="RHEA:47004"/>
        <dbReference type="Rhea" id="RHEA-COMP:11060"/>
        <dbReference type="Rhea" id="RHEA-COMP:11605"/>
        <dbReference type="ChEBI" id="CHEBI:15377"/>
        <dbReference type="ChEBI" id="CHEBI:30013"/>
        <dbReference type="ChEBI" id="CHEBI:43474"/>
        <dbReference type="ChEBI" id="CHEBI:61977"/>
        <dbReference type="EC" id="3.1.3.16"/>
    </reaction>
</comment>
<keyword evidence="6" id="KW-0479">Metal-binding</keyword>
<sequence length="930" mass="102815">MTARLIQSPLNAITRAALSRTSPARLVSTRQTHLYRTQSHQTTPRSFSSSTRKPAPTPAANMSSALVDLAKNRRTIYQLGKKSPVPDSKIEELVNAAILNVPSAFNTQSTRLIVLLHDQHDRLWDIAIEAFEGLVKAGKIPQEIWEKQTLPKLLGFKGAYGTILFYEDPAHIKPMQEKFATYKDKFVPWADHSNAMHQYFLWTGLEALGFGANLQHYSPLIDAGVAKQWDLPSEWRNVAQLVFGSPEGAAGEKVQKPVEERVKIFGKLQRRFTACYFKTKLDSYHSPKVTDQQYSLGGNAGSEDTSNPYLLFPEPDSEGPILPIRGSIGSEIPSALNSPGLSINLSDTTALKLMEASLSKFNKLITSDSLAKHEDEVPLESWRDELSRFHVWVSTVGDHQDDQGSLIYRLTCEPHLYSQTVRLLESFQELLADLGDALSGANPSDESQDEEGEDEDRTDSIDEFTGIQHIHKTMKETLSYLNQVSAVIPKAARPTILDDNQTIRSDVGPVRSAGTKPVSNTGNSQSPRSNTPSPPGNSSPPLSPFIPSTLYQDLKVVDSTEQSGEVTSLSGPLSGAPPAGTSQVAGESILVMRDKQSNPANDPMGNPGAPSTTMYSLKSTELDDMISRLLDTAHSTKFGRTVRLNNFEITTICVLARELLLSEPTLLELPAPIKVVGDIRGQYADLIRIFKASGFPPESNYLFLGNYVDPGRLSLETILLLLCYKIKCPENVFLLRGNLECGSVCRVSGFYDECKRRHNKKIWKHLIDTFDCLPIAAIVSGKIFCVHGGLSPDLLHMDDIRNIARPTDIPDSGLLADLLWSDPASGMEEDWEPNERGVSYCFSKKVIISFLGRHGFDLICRSHMVVEDGVEFNQGRTLVAIFSAPNYCGEFDNLGAIMSVSEDRISIQAANLRSQFRMPRLPTDVNNLWL</sequence>
<feature type="region of interest" description="Disordered" evidence="14">
    <location>
        <begin position="27"/>
        <end position="61"/>
    </location>
</feature>
<feature type="domain" description="Serine/threonine specific protein phosphatases" evidence="15">
    <location>
        <begin position="644"/>
        <end position="916"/>
    </location>
</feature>
<keyword evidence="11" id="KW-0539">Nucleus</keyword>
<dbReference type="SUPFAM" id="SSF55469">
    <property type="entry name" value="FMN-dependent nitroreductase-like"/>
    <property type="match status" value="1"/>
</dbReference>
<dbReference type="GO" id="GO:0034599">
    <property type="term" value="P:cellular response to oxidative stress"/>
    <property type="evidence" value="ECO:0007669"/>
    <property type="project" value="InterPro"/>
</dbReference>
<keyword evidence="5" id="KW-0963">Cytoplasm</keyword>